<feature type="compositionally biased region" description="Polar residues" evidence="1">
    <location>
        <begin position="146"/>
        <end position="161"/>
    </location>
</feature>
<dbReference type="EMBL" id="LBMM01004442">
    <property type="protein sequence ID" value="KMQ92413.1"/>
    <property type="molecule type" value="Genomic_DNA"/>
</dbReference>
<accession>A0A0J7KPY5</accession>
<dbReference type="InterPro" id="IPR008042">
    <property type="entry name" value="Retrotrans_Pao"/>
</dbReference>
<evidence type="ECO:0000256" key="1">
    <source>
        <dbReference type="SAM" id="MobiDB-lite"/>
    </source>
</evidence>
<dbReference type="PANTHER" id="PTHR47331">
    <property type="entry name" value="PHD-TYPE DOMAIN-CONTAINING PROTEIN"/>
    <property type="match status" value="1"/>
</dbReference>
<evidence type="ECO:0000313" key="3">
    <source>
        <dbReference type="Proteomes" id="UP000036403"/>
    </source>
</evidence>
<proteinExistence type="predicted"/>
<feature type="region of interest" description="Disordered" evidence="1">
    <location>
        <begin position="144"/>
        <end position="169"/>
    </location>
</feature>
<dbReference type="Proteomes" id="UP000036403">
    <property type="component" value="Unassembled WGS sequence"/>
</dbReference>
<dbReference type="OrthoDB" id="8036689at2759"/>
<dbReference type="PaxDb" id="67767-A0A0J7KPY5"/>
<dbReference type="AlphaFoldDB" id="A0A0J7KPY5"/>
<sequence length="204" mass="22022">MISAKDMVEIHGFTDASERAYAAVMYLRVIESTGSPSVSLVVARAKVALLKQVSLPRLELCAAVLLAKLTAHTGSPSASQRTCPPLDGFNRRTWMDSRSTITLEDSGESSRLRFPRVIPLSAYQPRAVVVRPFLADYHESRMALRRSTTNGGRASRATSGSAEHGSGRRRGVALSNALLIPAASTAIHRAISSMAATYKKKVIK</sequence>
<keyword evidence="3" id="KW-1185">Reference proteome</keyword>
<dbReference type="PANTHER" id="PTHR47331:SF6">
    <property type="entry name" value="DOUBLECORTIN DOMAIN-CONTAINING PROTEIN"/>
    <property type="match status" value="1"/>
</dbReference>
<gene>
    <name evidence="2" type="ORF">RF55_7603</name>
</gene>
<organism evidence="2 3">
    <name type="scientific">Lasius niger</name>
    <name type="common">Black garden ant</name>
    <dbReference type="NCBI Taxonomy" id="67767"/>
    <lineage>
        <taxon>Eukaryota</taxon>
        <taxon>Metazoa</taxon>
        <taxon>Ecdysozoa</taxon>
        <taxon>Arthropoda</taxon>
        <taxon>Hexapoda</taxon>
        <taxon>Insecta</taxon>
        <taxon>Pterygota</taxon>
        <taxon>Neoptera</taxon>
        <taxon>Endopterygota</taxon>
        <taxon>Hymenoptera</taxon>
        <taxon>Apocrita</taxon>
        <taxon>Aculeata</taxon>
        <taxon>Formicoidea</taxon>
        <taxon>Formicidae</taxon>
        <taxon>Formicinae</taxon>
        <taxon>Lasius</taxon>
        <taxon>Lasius</taxon>
    </lineage>
</organism>
<reference evidence="2 3" key="1">
    <citation type="submission" date="2015-04" db="EMBL/GenBank/DDBJ databases">
        <title>Lasius niger genome sequencing.</title>
        <authorList>
            <person name="Konorov E.A."/>
            <person name="Nikitin M.A."/>
            <person name="Kirill M.V."/>
            <person name="Chang P."/>
        </authorList>
    </citation>
    <scope>NUCLEOTIDE SEQUENCE [LARGE SCALE GENOMIC DNA]</scope>
    <source>
        <tissue evidence="2">Whole</tissue>
    </source>
</reference>
<protein>
    <submittedName>
        <fullName evidence="2">Pao retrotransposon peptidase superfamily</fullName>
    </submittedName>
</protein>
<dbReference type="Pfam" id="PF05380">
    <property type="entry name" value="Peptidase_A17"/>
    <property type="match status" value="1"/>
</dbReference>
<comment type="caution">
    <text evidence="2">The sequence shown here is derived from an EMBL/GenBank/DDBJ whole genome shotgun (WGS) entry which is preliminary data.</text>
</comment>
<evidence type="ECO:0000313" key="2">
    <source>
        <dbReference type="EMBL" id="KMQ92413.1"/>
    </source>
</evidence>
<name>A0A0J7KPY5_LASNI</name>
<dbReference type="STRING" id="67767.A0A0J7KPY5"/>